<reference evidence="1 2" key="1">
    <citation type="submission" date="2019-01" db="EMBL/GenBank/DDBJ databases">
        <title>Agromyces.</title>
        <authorList>
            <person name="Li J."/>
        </authorList>
    </citation>
    <scope>NUCLEOTIDE SEQUENCE [LARGE SCALE GENOMIC DNA]</scope>
    <source>
        <strain evidence="1 2">DSM 15934</strain>
    </source>
</reference>
<protein>
    <submittedName>
        <fullName evidence="1">Iron-sulfur cluster assembly accessory protein</fullName>
    </submittedName>
</protein>
<dbReference type="EMBL" id="SDPN01000004">
    <property type="protein sequence ID" value="RXZ72584.1"/>
    <property type="molecule type" value="Genomic_DNA"/>
</dbReference>
<dbReference type="RefSeq" id="WP_129519548.1">
    <property type="nucleotide sequence ID" value="NZ_SDPN01000004.1"/>
</dbReference>
<dbReference type="Proteomes" id="UP000293865">
    <property type="component" value="Unassembled WGS sequence"/>
</dbReference>
<sequence length="95" mass="9857">MLTLTDTATMVVKEIVDRSGGPDGTGLRINAEDPAGTEFAVEIVPTPEESDAIVEQAGARVYLGENAAVALSDKTLDASVSPDGRVAFDVVPQQV</sequence>
<accession>A0A4Q2L371</accession>
<evidence type="ECO:0000313" key="1">
    <source>
        <dbReference type="EMBL" id="RXZ72584.1"/>
    </source>
</evidence>
<dbReference type="Gene3D" id="2.60.300.12">
    <property type="entry name" value="HesB-like domain"/>
    <property type="match status" value="1"/>
</dbReference>
<dbReference type="InterPro" id="IPR035903">
    <property type="entry name" value="HesB-like_dom_sf"/>
</dbReference>
<keyword evidence="2" id="KW-1185">Reference proteome</keyword>
<name>A0A4Q2L371_9MICO</name>
<dbReference type="OrthoDB" id="4868950at2"/>
<dbReference type="AlphaFoldDB" id="A0A4Q2L371"/>
<dbReference type="SUPFAM" id="SSF89360">
    <property type="entry name" value="HesB-like domain"/>
    <property type="match status" value="1"/>
</dbReference>
<organism evidence="1 2">
    <name type="scientific">Agromyces albus</name>
    <dbReference type="NCBI Taxonomy" id="205332"/>
    <lineage>
        <taxon>Bacteria</taxon>
        <taxon>Bacillati</taxon>
        <taxon>Actinomycetota</taxon>
        <taxon>Actinomycetes</taxon>
        <taxon>Micrococcales</taxon>
        <taxon>Microbacteriaceae</taxon>
        <taxon>Agromyces</taxon>
    </lineage>
</organism>
<evidence type="ECO:0000313" key="2">
    <source>
        <dbReference type="Proteomes" id="UP000293865"/>
    </source>
</evidence>
<proteinExistence type="predicted"/>
<comment type="caution">
    <text evidence="1">The sequence shown here is derived from an EMBL/GenBank/DDBJ whole genome shotgun (WGS) entry which is preliminary data.</text>
</comment>
<gene>
    <name evidence="1" type="ORF">ESP51_03750</name>
</gene>